<keyword evidence="3" id="KW-0378">Hydrolase</keyword>
<accession>A0AAV1IZL4</accession>
<name>A0AAV1IZL4_9NEOP</name>
<dbReference type="PRINTS" id="PR00722">
    <property type="entry name" value="CHYMOTRYPSIN"/>
</dbReference>
<evidence type="ECO:0000256" key="1">
    <source>
        <dbReference type="ARBA" id="ARBA00007664"/>
    </source>
</evidence>
<proteinExistence type="inferred from homology"/>
<evidence type="ECO:0000256" key="5">
    <source>
        <dbReference type="ARBA" id="ARBA00023157"/>
    </source>
</evidence>
<evidence type="ECO:0000259" key="7">
    <source>
        <dbReference type="PROSITE" id="PS50240"/>
    </source>
</evidence>
<dbReference type="PANTHER" id="PTHR24276:SF98">
    <property type="entry name" value="FI18310P1-RELATED"/>
    <property type="match status" value="1"/>
</dbReference>
<evidence type="ECO:0000256" key="4">
    <source>
        <dbReference type="ARBA" id="ARBA00022825"/>
    </source>
</evidence>
<evidence type="ECO:0000256" key="6">
    <source>
        <dbReference type="SAM" id="SignalP"/>
    </source>
</evidence>
<dbReference type="InterPro" id="IPR043504">
    <property type="entry name" value="Peptidase_S1_PA_chymotrypsin"/>
</dbReference>
<dbReference type="SUPFAM" id="SSF50494">
    <property type="entry name" value="Trypsin-like serine proteases"/>
    <property type="match status" value="1"/>
</dbReference>
<evidence type="ECO:0000313" key="8">
    <source>
        <dbReference type="EMBL" id="CAK1542692.1"/>
    </source>
</evidence>
<evidence type="ECO:0000313" key="9">
    <source>
        <dbReference type="Proteomes" id="UP001497472"/>
    </source>
</evidence>
<dbReference type="InterPro" id="IPR050430">
    <property type="entry name" value="Peptidase_S1"/>
</dbReference>
<protein>
    <recommendedName>
        <fullName evidence="7">Peptidase S1 domain-containing protein</fullName>
    </recommendedName>
</protein>
<keyword evidence="5" id="KW-1015">Disulfide bond</keyword>
<dbReference type="InterPro" id="IPR001314">
    <property type="entry name" value="Peptidase_S1A"/>
</dbReference>
<gene>
    <name evidence="8" type="ORF">LNINA_LOCUS2556</name>
</gene>
<feature type="signal peptide" evidence="6">
    <location>
        <begin position="1"/>
        <end position="19"/>
    </location>
</feature>
<sequence length="273" mass="29702">MLKLLKFSLLLLNSLNIDAFRRIVGGRDAELGEFPYVGRWAKVHVENNQKTFAQHCTCSFLSPTWAISAAHCIDEEAPGDSVIMYGYIVRGQKQNYTEIVQMYKHPTYVMSETCDLARNDIGLLRTHHVELSVYGVISAVDYTTMTGHEVFLPGYGNTNGTDVVNDATTVSKPLQVFKGMIGQCNEHDAPLTSVICVVASCNHVSLICGGDSGGPVIHASGIVGVNSMCMNGCDTYRDYKNIHRHNLAKGSSSIVQAASPVVDWVSNIIGSNA</sequence>
<dbReference type="InterPro" id="IPR009003">
    <property type="entry name" value="Peptidase_S1_PA"/>
</dbReference>
<dbReference type="PROSITE" id="PS00134">
    <property type="entry name" value="TRYPSIN_HIS"/>
    <property type="match status" value="1"/>
</dbReference>
<feature type="domain" description="Peptidase S1" evidence="7">
    <location>
        <begin position="23"/>
        <end position="270"/>
    </location>
</feature>
<keyword evidence="4" id="KW-0720">Serine protease</keyword>
<dbReference type="Pfam" id="PF00089">
    <property type="entry name" value="Trypsin"/>
    <property type="match status" value="1"/>
</dbReference>
<dbReference type="EMBL" id="CAVLEF010000003">
    <property type="protein sequence ID" value="CAK1542692.1"/>
    <property type="molecule type" value="Genomic_DNA"/>
</dbReference>
<dbReference type="PROSITE" id="PS50240">
    <property type="entry name" value="TRYPSIN_DOM"/>
    <property type="match status" value="1"/>
</dbReference>
<evidence type="ECO:0000256" key="3">
    <source>
        <dbReference type="ARBA" id="ARBA00022801"/>
    </source>
</evidence>
<feature type="chain" id="PRO_5043987559" description="Peptidase S1 domain-containing protein" evidence="6">
    <location>
        <begin position="20"/>
        <end position="273"/>
    </location>
</feature>
<evidence type="ECO:0000256" key="2">
    <source>
        <dbReference type="ARBA" id="ARBA00022670"/>
    </source>
</evidence>
<comment type="caution">
    <text evidence="8">The sequence shown here is derived from an EMBL/GenBank/DDBJ whole genome shotgun (WGS) entry which is preliminary data.</text>
</comment>
<keyword evidence="6" id="KW-0732">Signal</keyword>
<comment type="similarity">
    <text evidence="1">Belongs to the peptidase S1 family.</text>
</comment>
<organism evidence="8 9">
    <name type="scientific">Leptosia nina</name>
    <dbReference type="NCBI Taxonomy" id="320188"/>
    <lineage>
        <taxon>Eukaryota</taxon>
        <taxon>Metazoa</taxon>
        <taxon>Ecdysozoa</taxon>
        <taxon>Arthropoda</taxon>
        <taxon>Hexapoda</taxon>
        <taxon>Insecta</taxon>
        <taxon>Pterygota</taxon>
        <taxon>Neoptera</taxon>
        <taxon>Endopterygota</taxon>
        <taxon>Lepidoptera</taxon>
        <taxon>Glossata</taxon>
        <taxon>Ditrysia</taxon>
        <taxon>Papilionoidea</taxon>
        <taxon>Pieridae</taxon>
        <taxon>Pierinae</taxon>
        <taxon>Leptosia</taxon>
    </lineage>
</organism>
<keyword evidence="9" id="KW-1185">Reference proteome</keyword>
<reference evidence="8 9" key="1">
    <citation type="submission" date="2023-11" db="EMBL/GenBank/DDBJ databases">
        <authorList>
            <person name="Okamura Y."/>
        </authorList>
    </citation>
    <scope>NUCLEOTIDE SEQUENCE [LARGE SCALE GENOMIC DNA]</scope>
</reference>
<dbReference type="InterPro" id="IPR018114">
    <property type="entry name" value="TRYPSIN_HIS"/>
</dbReference>
<dbReference type="PANTHER" id="PTHR24276">
    <property type="entry name" value="POLYSERASE-RELATED"/>
    <property type="match status" value="1"/>
</dbReference>
<dbReference type="AlphaFoldDB" id="A0AAV1IZL4"/>
<keyword evidence="2" id="KW-0645">Protease</keyword>
<dbReference type="Proteomes" id="UP001497472">
    <property type="component" value="Unassembled WGS sequence"/>
</dbReference>
<dbReference type="Gene3D" id="2.40.10.10">
    <property type="entry name" value="Trypsin-like serine proteases"/>
    <property type="match status" value="2"/>
</dbReference>
<dbReference type="SMART" id="SM00020">
    <property type="entry name" value="Tryp_SPc"/>
    <property type="match status" value="1"/>
</dbReference>
<dbReference type="GO" id="GO:0006508">
    <property type="term" value="P:proteolysis"/>
    <property type="evidence" value="ECO:0007669"/>
    <property type="project" value="UniProtKB-KW"/>
</dbReference>
<dbReference type="GO" id="GO:0004252">
    <property type="term" value="F:serine-type endopeptidase activity"/>
    <property type="evidence" value="ECO:0007669"/>
    <property type="project" value="InterPro"/>
</dbReference>
<dbReference type="InterPro" id="IPR001254">
    <property type="entry name" value="Trypsin_dom"/>
</dbReference>